<dbReference type="Gene3D" id="1.10.8.20">
    <property type="entry name" value="N-terminal domain of phosphatidylinositol transfer protein sec14p"/>
    <property type="match status" value="1"/>
</dbReference>
<dbReference type="Pfam" id="PF00650">
    <property type="entry name" value="CRAL_TRIO"/>
    <property type="match status" value="1"/>
</dbReference>
<dbReference type="AlphaFoldDB" id="A0A9N9S147"/>
<dbReference type="OrthoDB" id="6682367at2759"/>
<dbReference type="SUPFAM" id="SSF52087">
    <property type="entry name" value="CRAL/TRIO domain"/>
    <property type="match status" value="1"/>
</dbReference>
<dbReference type="CDD" id="cd00170">
    <property type="entry name" value="SEC14"/>
    <property type="match status" value="1"/>
</dbReference>
<dbReference type="Gene3D" id="1.20.5.1200">
    <property type="entry name" value="Alpha-tocopherol transfer"/>
    <property type="match status" value="1"/>
</dbReference>
<dbReference type="InterPro" id="IPR036273">
    <property type="entry name" value="CRAL/TRIO_N_dom_sf"/>
</dbReference>
<dbReference type="InterPro" id="IPR036865">
    <property type="entry name" value="CRAL-TRIO_dom_sf"/>
</dbReference>
<dbReference type="EMBL" id="OU895879">
    <property type="protein sequence ID" value="CAG9809300.1"/>
    <property type="molecule type" value="Genomic_DNA"/>
</dbReference>
<keyword evidence="3" id="KW-1185">Reference proteome</keyword>
<organism evidence="2 3">
    <name type="scientific">Chironomus riparius</name>
    <dbReference type="NCBI Taxonomy" id="315576"/>
    <lineage>
        <taxon>Eukaryota</taxon>
        <taxon>Metazoa</taxon>
        <taxon>Ecdysozoa</taxon>
        <taxon>Arthropoda</taxon>
        <taxon>Hexapoda</taxon>
        <taxon>Insecta</taxon>
        <taxon>Pterygota</taxon>
        <taxon>Neoptera</taxon>
        <taxon>Endopterygota</taxon>
        <taxon>Diptera</taxon>
        <taxon>Nematocera</taxon>
        <taxon>Chironomoidea</taxon>
        <taxon>Chironomidae</taxon>
        <taxon>Chironominae</taxon>
        <taxon>Chironomus</taxon>
    </lineage>
</organism>
<evidence type="ECO:0000259" key="1">
    <source>
        <dbReference type="PROSITE" id="PS50191"/>
    </source>
</evidence>
<gene>
    <name evidence="2" type="ORF">CHIRRI_LOCUS12127</name>
</gene>
<dbReference type="PANTHER" id="PTHR10174">
    <property type="entry name" value="ALPHA-TOCOPHEROL TRANSFER PROTEIN-RELATED"/>
    <property type="match status" value="1"/>
</dbReference>
<accession>A0A9N9S147</accession>
<dbReference type="Gene3D" id="3.40.525.10">
    <property type="entry name" value="CRAL-TRIO lipid binding domain"/>
    <property type="match status" value="1"/>
</dbReference>
<dbReference type="GO" id="GO:0016020">
    <property type="term" value="C:membrane"/>
    <property type="evidence" value="ECO:0007669"/>
    <property type="project" value="TreeGrafter"/>
</dbReference>
<dbReference type="SMART" id="SM00516">
    <property type="entry name" value="SEC14"/>
    <property type="match status" value="1"/>
</dbReference>
<evidence type="ECO:0000313" key="3">
    <source>
        <dbReference type="Proteomes" id="UP001153620"/>
    </source>
</evidence>
<dbReference type="SMART" id="SM01100">
    <property type="entry name" value="CRAL_TRIO_N"/>
    <property type="match status" value="1"/>
</dbReference>
<feature type="domain" description="CRAL-TRIO" evidence="1">
    <location>
        <begin position="103"/>
        <end position="256"/>
    </location>
</feature>
<reference evidence="2" key="2">
    <citation type="submission" date="2022-10" db="EMBL/GenBank/DDBJ databases">
        <authorList>
            <consortium name="ENA_rothamsted_submissions"/>
            <consortium name="culmorum"/>
            <person name="King R."/>
        </authorList>
    </citation>
    <scope>NUCLEOTIDE SEQUENCE</scope>
</reference>
<dbReference type="PRINTS" id="PR00180">
    <property type="entry name" value="CRETINALDHBP"/>
</dbReference>
<sequence>MVQIRPLNPELQQKAIDELFEDPSRIEKDLETFREWIKKSPHIKGRTDDQFLIAFLRGCKYSIERAKQKYDMFYTLKTHIPELCRNRDPMNERVLGAIRQGVGLFLPNTEPNGPRYFIVRPGAYDPSEYSIQEIMKISTMQMEALMLEDDNYVVSGQVGILDFSGVTIQHFIQFNPTFIKKTTSIQQDSMPIREKGSHFVKMPQFALTVFNLFKSFLNEKNKSRMQVHGDDMDELYKAIPRRLLPEEYGGEAGSLKSLIEANEKLLMSYRDYFIEDEQYGVDEKKRVGKPKNPESLFGVDGTFRKLDID</sequence>
<dbReference type="InterPro" id="IPR001251">
    <property type="entry name" value="CRAL-TRIO_dom"/>
</dbReference>
<dbReference type="Proteomes" id="UP001153620">
    <property type="component" value="Chromosome 3"/>
</dbReference>
<dbReference type="PROSITE" id="PS50191">
    <property type="entry name" value="CRAL_TRIO"/>
    <property type="match status" value="1"/>
</dbReference>
<proteinExistence type="predicted"/>
<dbReference type="GO" id="GO:1902936">
    <property type="term" value="F:phosphatidylinositol bisphosphate binding"/>
    <property type="evidence" value="ECO:0007669"/>
    <property type="project" value="TreeGrafter"/>
</dbReference>
<protein>
    <recommendedName>
        <fullName evidence="1">CRAL-TRIO domain-containing protein</fullName>
    </recommendedName>
</protein>
<name>A0A9N9S147_9DIPT</name>
<dbReference type="InterPro" id="IPR011074">
    <property type="entry name" value="CRAL/TRIO_N_dom"/>
</dbReference>
<reference evidence="2" key="1">
    <citation type="submission" date="2022-01" db="EMBL/GenBank/DDBJ databases">
        <authorList>
            <person name="King R."/>
        </authorList>
    </citation>
    <scope>NUCLEOTIDE SEQUENCE</scope>
</reference>
<evidence type="ECO:0000313" key="2">
    <source>
        <dbReference type="EMBL" id="CAG9809300.1"/>
    </source>
</evidence>
<dbReference type="PANTHER" id="PTHR10174:SF216">
    <property type="entry name" value="CRAL-TRIO DOMAIN-CONTAINING PROTEIN-RELATED"/>
    <property type="match status" value="1"/>
</dbReference>
<dbReference type="SUPFAM" id="SSF46938">
    <property type="entry name" value="CRAL/TRIO N-terminal domain"/>
    <property type="match status" value="1"/>
</dbReference>